<proteinExistence type="inferred from homology"/>
<dbReference type="Proteomes" id="UP000821837">
    <property type="component" value="Unassembled WGS sequence"/>
</dbReference>
<evidence type="ECO:0000256" key="7">
    <source>
        <dbReference type="ARBA" id="ARBA00023033"/>
    </source>
</evidence>
<dbReference type="InterPro" id="IPR036396">
    <property type="entry name" value="Cyt_P450_sf"/>
</dbReference>
<dbReference type="InterPro" id="IPR050479">
    <property type="entry name" value="CYP11_CYP27_families"/>
</dbReference>
<evidence type="ECO:0000256" key="1">
    <source>
        <dbReference type="ARBA" id="ARBA00001971"/>
    </source>
</evidence>
<dbReference type="PANTHER" id="PTHR24279:SF120">
    <property type="entry name" value="CYTOCHROME P450"/>
    <property type="match status" value="1"/>
</dbReference>
<evidence type="ECO:0000256" key="3">
    <source>
        <dbReference type="ARBA" id="ARBA00022617"/>
    </source>
</evidence>
<comment type="caution">
    <text evidence="9">The sequence shown here is derived from an EMBL/GenBank/DDBJ whole genome shotgun (WGS) entry which is preliminary data.</text>
</comment>
<reference evidence="9" key="1">
    <citation type="journal article" date="2020" name="Cell">
        <title>Large-Scale Comparative Analyses of Tick Genomes Elucidate Their Genetic Diversity and Vector Capacities.</title>
        <authorList>
            <consortium name="Tick Genome and Microbiome Consortium (TIGMIC)"/>
            <person name="Jia N."/>
            <person name="Wang J."/>
            <person name="Shi W."/>
            <person name="Du L."/>
            <person name="Sun Y."/>
            <person name="Zhan W."/>
            <person name="Jiang J.F."/>
            <person name="Wang Q."/>
            <person name="Zhang B."/>
            <person name="Ji P."/>
            <person name="Bell-Sakyi L."/>
            <person name="Cui X.M."/>
            <person name="Yuan T.T."/>
            <person name="Jiang B.G."/>
            <person name="Yang W.F."/>
            <person name="Lam T.T."/>
            <person name="Chang Q.C."/>
            <person name="Ding S.J."/>
            <person name="Wang X.J."/>
            <person name="Zhu J.G."/>
            <person name="Ruan X.D."/>
            <person name="Zhao L."/>
            <person name="Wei J.T."/>
            <person name="Ye R.Z."/>
            <person name="Que T.C."/>
            <person name="Du C.H."/>
            <person name="Zhou Y.H."/>
            <person name="Cheng J.X."/>
            <person name="Dai P.F."/>
            <person name="Guo W.B."/>
            <person name="Han X.H."/>
            <person name="Huang E.J."/>
            <person name="Li L.F."/>
            <person name="Wei W."/>
            <person name="Gao Y.C."/>
            <person name="Liu J.Z."/>
            <person name="Shao H.Z."/>
            <person name="Wang X."/>
            <person name="Wang C.C."/>
            <person name="Yang T.C."/>
            <person name="Huo Q.B."/>
            <person name="Li W."/>
            <person name="Chen H.Y."/>
            <person name="Chen S.E."/>
            <person name="Zhou L.G."/>
            <person name="Ni X.B."/>
            <person name="Tian J.H."/>
            <person name="Sheng Y."/>
            <person name="Liu T."/>
            <person name="Pan Y.S."/>
            <person name="Xia L.Y."/>
            <person name="Li J."/>
            <person name="Zhao F."/>
            <person name="Cao W.C."/>
        </authorList>
    </citation>
    <scope>NUCLEOTIDE SEQUENCE</scope>
    <source>
        <strain evidence="9">Rsan-2018</strain>
    </source>
</reference>
<keyword evidence="6" id="KW-0408">Iron</keyword>
<organism evidence="9 10">
    <name type="scientific">Rhipicephalus sanguineus</name>
    <name type="common">Brown dog tick</name>
    <name type="synonym">Ixodes sanguineus</name>
    <dbReference type="NCBI Taxonomy" id="34632"/>
    <lineage>
        <taxon>Eukaryota</taxon>
        <taxon>Metazoa</taxon>
        <taxon>Ecdysozoa</taxon>
        <taxon>Arthropoda</taxon>
        <taxon>Chelicerata</taxon>
        <taxon>Arachnida</taxon>
        <taxon>Acari</taxon>
        <taxon>Parasitiformes</taxon>
        <taxon>Ixodida</taxon>
        <taxon>Ixodoidea</taxon>
        <taxon>Ixodidae</taxon>
        <taxon>Rhipicephalinae</taxon>
        <taxon>Rhipicephalus</taxon>
        <taxon>Rhipicephalus</taxon>
    </lineage>
</organism>
<dbReference type="EMBL" id="JABSTV010001250">
    <property type="protein sequence ID" value="KAH7955948.1"/>
    <property type="molecule type" value="Genomic_DNA"/>
</dbReference>
<dbReference type="GO" id="GO:0004497">
    <property type="term" value="F:monooxygenase activity"/>
    <property type="evidence" value="ECO:0007669"/>
    <property type="project" value="UniProtKB-KW"/>
</dbReference>
<dbReference type="GO" id="GO:0020037">
    <property type="term" value="F:heme binding"/>
    <property type="evidence" value="ECO:0007669"/>
    <property type="project" value="InterPro"/>
</dbReference>
<dbReference type="AlphaFoldDB" id="A0A9D4PUE0"/>
<dbReference type="InterPro" id="IPR001128">
    <property type="entry name" value="Cyt_P450"/>
</dbReference>
<protein>
    <submittedName>
        <fullName evidence="9">Uncharacterized protein</fullName>
    </submittedName>
</protein>
<dbReference type="VEuPathDB" id="VectorBase:RSAN_057988"/>
<keyword evidence="3" id="KW-0349">Heme</keyword>
<dbReference type="SUPFAM" id="SSF48264">
    <property type="entry name" value="Cytochrome P450"/>
    <property type="match status" value="1"/>
</dbReference>
<dbReference type="GO" id="GO:0005506">
    <property type="term" value="F:iron ion binding"/>
    <property type="evidence" value="ECO:0007669"/>
    <property type="project" value="InterPro"/>
</dbReference>
<feature type="compositionally biased region" description="Low complexity" evidence="8">
    <location>
        <begin position="45"/>
        <end position="59"/>
    </location>
</feature>
<dbReference type="Gene3D" id="1.10.630.10">
    <property type="entry name" value="Cytochrome P450"/>
    <property type="match status" value="1"/>
</dbReference>
<comment type="cofactor">
    <cofactor evidence="1">
        <name>heme</name>
        <dbReference type="ChEBI" id="CHEBI:30413"/>
    </cofactor>
</comment>
<keyword evidence="7" id="KW-0503">Monooxygenase</keyword>
<evidence type="ECO:0000256" key="6">
    <source>
        <dbReference type="ARBA" id="ARBA00023004"/>
    </source>
</evidence>
<evidence type="ECO:0000313" key="10">
    <source>
        <dbReference type="Proteomes" id="UP000821837"/>
    </source>
</evidence>
<gene>
    <name evidence="9" type="ORF">HPB52_005266</name>
</gene>
<comment type="similarity">
    <text evidence="2">Belongs to the cytochrome P450 family.</text>
</comment>
<evidence type="ECO:0000256" key="5">
    <source>
        <dbReference type="ARBA" id="ARBA00023002"/>
    </source>
</evidence>
<evidence type="ECO:0000256" key="4">
    <source>
        <dbReference type="ARBA" id="ARBA00022723"/>
    </source>
</evidence>
<feature type="region of interest" description="Disordered" evidence="8">
    <location>
        <begin position="40"/>
        <end position="59"/>
    </location>
</feature>
<keyword evidence="4" id="KW-0479">Metal-binding</keyword>
<dbReference type="GO" id="GO:0016705">
    <property type="term" value="F:oxidoreductase activity, acting on paired donors, with incorporation or reduction of molecular oxygen"/>
    <property type="evidence" value="ECO:0007669"/>
    <property type="project" value="InterPro"/>
</dbReference>
<evidence type="ECO:0000256" key="8">
    <source>
        <dbReference type="SAM" id="MobiDB-lite"/>
    </source>
</evidence>
<reference evidence="9" key="2">
    <citation type="submission" date="2021-09" db="EMBL/GenBank/DDBJ databases">
        <authorList>
            <person name="Jia N."/>
            <person name="Wang J."/>
            <person name="Shi W."/>
            <person name="Du L."/>
            <person name="Sun Y."/>
            <person name="Zhan W."/>
            <person name="Jiang J."/>
            <person name="Wang Q."/>
            <person name="Zhang B."/>
            <person name="Ji P."/>
            <person name="Sakyi L.B."/>
            <person name="Cui X."/>
            <person name="Yuan T."/>
            <person name="Jiang B."/>
            <person name="Yang W."/>
            <person name="Lam T.T.-Y."/>
            <person name="Chang Q."/>
            <person name="Ding S."/>
            <person name="Wang X."/>
            <person name="Zhu J."/>
            <person name="Ruan X."/>
            <person name="Zhao L."/>
            <person name="Wei J."/>
            <person name="Que T."/>
            <person name="Du C."/>
            <person name="Cheng J."/>
            <person name="Dai P."/>
            <person name="Han X."/>
            <person name="Huang E."/>
            <person name="Gao Y."/>
            <person name="Liu J."/>
            <person name="Shao H."/>
            <person name="Ye R."/>
            <person name="Li L."/>
            <person name="Wei W."/>
            <person name="Wang X."/>
            <person name="Wang C."/>
            <person name="Huo Q."/>
            <person name="Li W."/>
            <person name="Guo W."/>
            <person name="Chen H."/>
            <person name="Chen S."/>
            <person name="Zhou L."/>
            <person name="Zhou L."/>
            <person name="Ni X."/>
            <person name="Tian J."/>
            <person name="Zhou Y."/>
            <person name="Sheng Y."/>
            <person name="Liu T."/>
            <person name="Pan Y."/>
            <person name="Xia L."/>
            <person name="Li J."/>
            <person name="Zhao F."/>
            <person name="Cao W."/>
        </authorList>
    </citation>
    <scope>NUCLEOTIDE SEQUENCE</scope>
    <source>
        <strain evidence="9">Rsan-2018</strain>
        <tissue evidence="9">Larvae</tissue>
    </source>
</reference>
<evidence type="ECO:0000256" key="2">
    <source>
        <dbReference type="ARBA" id="ARBA00010617"/>
    </source>
</evidence>
<keyword evidence="5" id="KW-0560">Oxidoreductase</keyword>
<evidence type="ECO:0000313" key="9">
    <source>
        <dbReference type="EMBL" id="KAH7955948.1"/>
    </source>
</evidence>
<dbReference type="Pfam" id="PF00067">
    <property type="entry name" value="p450"/>
    <property type="match status" value="1"/>
</dbReference>
<sequence length="148" mass="16154">MSSAALARRLVRQVAAGVSRRARSSEAAAAGCPFHRALEQTAHRSSSSASKPFSSLPSPKGLPVLGTTLDVLRTGGAPKIHEYCDRRHRELGPIYRETLGSVDAVFVADSALIQKVYTNEGKFPMHMVPDAWLIYNEVKGIQRGLFFM</sequence>
<dbReference type="PANTHER" id="PTHR24279">
    <property type="entry name" value="CYTOCHROME P450"/>
    <property type="match status" value="1"/>
</dbReference>
<accession>A0A9D4PUE0</accession>
<keyword evidence="10" id="KW-1185">Reference proteome</keyword>
<name>A0A9D4PUE0_RHISA</name>